<accession>A0A0A9Z029</accession>
<protein>
    <submittedName>
        <fullName evidence="2">Putative helicase/primase complex protein</fullName>
    </submittedName>
</protein>
<keyword evidence="2" id="KW-0547">Nucleotide-binding</keyword>
<feature type="region of interest" description="Disordered" evidence="1">
    <location>
        <begin position="1"/>
        <end position="33"/>
    </location>
</feature>
<proteinExistence type="predicted"/>
<dbReference type="AlphaFoldDB" id="A0A0A9Z029"/>
<keyword evidence="2" id="KW-0347">Helicase</keyword>
<reference evidence="3" key="3">
    <citation type="submission" date="2014-09" db="EMBL/GenBank/DDBJ databases">
        <authorList>
            <person name="Magalhaes I.L.F."/>
            <person name="Oliveira U."/>
            <person name="Santos F.R."/>
            <person name="Vidigal T.H.D.A."/>
            <person name="Brescovit A.D."/>
            <person name="Santos A.J."/>
        </authorList>
    </citation>
    <scope>NUCLEOTIDE SEQUENCE</scope>
</reference>
<keyword evidence="2" id="KW-0378">Hydrolase</keyword>
<reference evidence="2" key="2">
    <citation type="submission" date="2014-07" db="EMBL/GenBank/DDBJ databases">
        <authorList>
            <person name="Hull J."/>
        </authorList>
    </citation>
    <scope>NUCLEOTIDE SEQUENCE</scope>
</reference>
<keyword evidence="2" id="KW-0067">ATP-binding</keyword>
<reference evidence="2" key="1">
    <citation type="journal article" date="2014" name="PLoS ONE">
        <title>Transcriptome-Based Identification of ABC Transporters in the Western Tarnished Plant Bug Lygus hesperus.</title>
        <authorList>
            <person name="Hull J.J."/>
            <person name="Chaney K."/>
            <person name="Geib S.M."/>
            <person name="Fabrick J.A."/>
            <person name="Brent C.S."/>
            <person name="Walsh D."/>
            <person name="Lavine L.C."/>
        </authorList>
    </citation>
    <scope>NUCLEOTIDE SEQUENCE</scope>
</reference>
<name>A0A0A9Z029_LYGHE</name>
<sequence length="195" mass="21806">MSKPGTLENYFTPVRDTPKRRRSNSTPPECSKKQLIKEMSPSKKIGDFTPDEFSKMIELTMDKKLQNVATKEDIAVIKGAIDSVVEENCRLKEEVAQLKHDTRVLKDQVNESRNLLTRNKLIIRGLKVPVGTSLVNAVLDLVVNVLKVANVNIVQTFILGKPSTNKPGLILVEFATYKDVIEIYKNVSKLKGTGL</sequence>
<dbReference type="EMBL" id="GBRD01006531">
    <property type="protein sequence ID" value="JAG59290.1"/>
    <property type="molecule type" value="Transcribed_RNA"/>
</dbReference>
<evidence type="ECO:0000256" key="1">
    <source>
        <dbReference type="SAM" id="MobiDB-lite"/>
    </source>
</evidence>
<gene>
    <name evidence="2" type="primary">Mal-055</name>
    <name evidence="2" type="ORF">CM83_44996</name>
</gene>
<evidence type="ECO:0000313" key="2">
    <source>
        <dbReference type="EMBL" id="JAG37839.1"/>
    </source>
</evidence>
<dbReference type="GO" id="GO:0004386">
    <property type="term" value="F:helicase activity"/>
    <property type="evidence" value="ECO:0007669"/>
    <property type="project" value="UniProtKB-KW"/>
</dbReference>
<evidence type="ECO:0000313" key="3">
    <source>
        <dbReference type="EMBL" id="JAG59290.1"/>
    </source>
</evidence>
<organism evidence="2">
    <name type="scientific">Lygus hesperus</name>
    <name type="common">Western plant bug</name>
    <dbReference type="NCBI Taxonomy" id="30085"/>
    <lineage>
        <taxon>Eukaryota</taxon>
        <taxon>Metazoa</taxon>
        <taxon>Ecdysozoa</taxon>
        <taxon>Arthropoda</taxon>
        <taxon>Hexapoda</taxon>
        <taxon>Insecta</taxon>
        <taxon>Pterygota</taxon>
        <taxon>Neoptera</taxon>
        <taxon>Paraneoptera</taxon>
        <taxon>Hemiptera</taxon>
        <taxon>Heteroptera</taxon>
        <taxon>Panheteroptera</taxon>
        <taxon>Cimicomorpha</taxon>
        <taxon>Miridae</taxon>
        <taxon>Mirini</taxon>
        <taxon>Lygus</taxon>
    </lineage>
</organism>
<dbReference type="EMBL" id="GBHO01005765">
    <property type="protein sequence ID" value="JAG37839.1"/>
    <property type="molecule type" value="Transcribed_RNA"/>
</dbReference>